<dbReference type="EMBL" id="SPMZ01000083">
    <property type="protein sequence ID" value="NMQ21262.1"/>
    <property type="molecule type" value="Genomic_DNA"/>
</dbReference>
<dbReference type="PANTHER" id="PTHR30406:SF8">
    <property type="entry name" value="SULFATE TRANSPORT SYSTEM PERMEASE PROTEIN CYST"/>
    <property type="match status" value="1"/>
</dbReference>
<dbReference type="InterPro" id="IPR011865">
    <property type="entry name" value="CysT_permease"/>
</dbReference>
<dbReference type="InterPro" id="IPR035906">
    <property type="entry name" value="MetI-like_sf"/>
</dbReference>
<dbReference type="SUPFAM" id="SSF161098">
    <property type="entry name" value="MetI-like"/>
    <property type="match status" value="1"/>
</dbReference>
<evidence type="ECO:0000256" key="4">
    <source>
        <dbReference type="ARBA" id="ARBA00022692"/>
    </source>
</evidence>
<evidence type="ECO:0000313" key="11">
    <source>
        <dbReference type="EMBL" id="NMQ21262.1"/>
    </source>
</evidence>
<evidence type="ECO:0000256" key="8">
    <source>
        <dbReference type="ARBA" id="ARBA00025323"/>
    </source>
</evidence>
<comment type="similarity">
    <text evidence="9">Belongs to the binding-protein-dependent transport system permease family. CysTW subfamily.</text>
</comment>
<keyword evidence="12" id="KW-1185">Reference proteome</keyword>
<dbReference type="PROSITE" id="PS50928">
    <property type="entry name" value="ABC_TM1"/>
    <property type="match status" value="1"/>
</dbReference>
<dbReference type="PANTHER" id="PTHR30406">
    <property type="entry name" value="SULFATE TRANSPORT SYSTEM PERMEASE PROTEIN"/>
    <property type="match status" value="1"/>
</dbReference>
<evidence type="ECO:0000256" key="7">
    <source>
        <dbReference type="ARBA" id="ARBA00023136"/>
    </source>
</evidence>
<gene>
    <name evidence="11" type="primary">cysT</name>
    <name evidence="11" type="ORF">E4P82_19895</name>
</gene>
<evidence type="ECO:0000256" key="3">
    <source>
        <dbReference type="ARBA" id="ARBA00022448"/>
    </source>
</evidence>
<evidence type="ECO:0000259" key="10">
    <source>
        <dbReference type="PROSITE" id="PS50928"/>
    </source>
</evidence>
<organism evidence="11 12">
    <name type="scientific">Candidatus Competibacter phosphatis</name>
    <dbReference type="NCBI Taxonomy" id="221280"/>
    <lineage>
        <taxon>Bacteria</taxon>
        <taxon>Pseudomonadati</taxon>
        <taxon>Pseudomonadota</taxon>
        <taxon>Gammaproteobacteria</taxon>
        <taxon>Candidatus Competibacteraceae</taxon>
        <taxon>Candidatus Competibacter</taxon>
    </lineage>
</organism>
<evidence type="ECO:0000256" key="9">
    <source>
        <dbReference type="RuleBase" id="RU366001"/>
    </source>
</evidence>
<sequence length="277" mass="29874">MHARAARRVLPGFPLALGYTLVYLSLIVLIPLGAVFLKTATLGGEQFWAMVSAPRVMASYRISFGLSLLAALINAVFGLIFAWVLVRYRFPGKRIVDALVDLPFALPTAVAGIALTAIYSGNGWLGQWLEPLGLKVAFTPLGILVALTFIGLPFVVRTVQPVLEDLDTELEEAAASLGADRWQTFWRVVLPVLTPALLTGFALAFARAVGEYGSVIFIAGNVPMVSEITPLLIITKLEQYDYAGATAIAVVMLVASFALLFLINGLQAWTSRRHGSI</sequence>
<comment type="function">
    <text evidence="8">Part of the ABC transporter complex CysAWTP (TC 3.A.1.6.1) involved in sulfate/thiosulfate import. Probably responsible for the translocation of the substrate across the membrane.</text>
</comment>
<feature type="transmembrane region" description="Helical" evidence="9">
    <location>
        <begin position="98"/>
        <end position="120"/>
    </location>
</feature>
<feature type="domain" description="ABC transmembrane type-1" evidence="10">
    <location>
        <begin position="60"/>
        <end position="263"/>
    </location>
</feature>
<keyword evidence="7 9" id="KW-0472">Membrane</keyword>
<dbReference type="RefSeq" id="WP_169250533.1">
    <property type="nucleotide sequence ID" value="NZ_SPMZ01000083.1"/>
</dbReference>
<dbReference type="InterPro" id="IPR000515">
    <property type="entry name" value="MetI-like"/>
</dbReference>
<feature type="transmembrane region" description="Helical" evidence="9">
    <location>
        <begin position="185"/>
        <end position="206"/>
    </location>
</feature>
<evidence type="ECO:0000256" key="6">
    <source>
        <dbReference type="ARBA" id="ARBA00023032"/>
    </source>
</evidence>
<dbReference type="Proteomes" id="UP000760480">
    <property type="component" value="Unassembled WGS sequence"/>
</dbReference>
<keyword evidence="5 9" id="KW-1133">Transmembrane helix</keyword>
<comment type="function">
    <text evidence="9">Part of the ABC transporter complex (TC 3.A.1.6.1) involved in sulfate/thiosulfate import.</text>
</comment>
<dbReference type="Pfam" id="PF00528">
    <property type="entry name" value="BPD_transp_1"/>
    <property type="match status" value="1"/>
</dbReference>
<comment type="subcellular location">
    <subcellularLocation>
        <location evidence="1">Cell membrane</location>
        <topology evidence="1">Multi-pass membrane protein</topology>
    </subcellularLocation>
</comment>
<evidence type="ECO:0000256" key="5">
    <source>
        <dbReference type="ARBA" id="ARBA00022989"/>
    </source>
</evidence>
<reference evidence="11 12" key="1">
    <citation type="submission" date="2019-03" db="EMBL/GenBank/DDBJ databases">
        <title>Metabolic reconstructions from genomes of highly enriched 'Candidatus Accumulibacter' and 'Candidatus Competibacter' bioreactor populations.</title>
        <authorList>
            <person name="Annavajhala M.K."/>
            <person name="Welles L."/>
            <person name="Abbas B."/>
            <person name="Sorokin D."/>
            <person name="Park H."/>
            <person name="Van Loosdrecht M."/>
            <person name="Chandran K."/>
        </authorList>
    </citation>
    <scope>NUCLEOTIDE SEQUENCE [LARGE SCALE GENOMIC DNA]</scope>
    <source>
        <strain evidence="11 12">SBR_G</strain>
    </source>
</reference>
<keyword evidence="6 9" id="KW-0764">Sulfate transport</keyword>
<feature type="transmembrane region" description="Helical" evidence="9">
    <location>
        <begin position="212"/>
        <end position="235"/>
    </location>
</feature>
<evidence type="ECO:0000313" key="12">
    <source>
        <dbReference type="Proteomes" id="UP000760480"/>
    </source>
</evidence>
<feature type="transmembrane region" description="Helical" evidence="9">
    <location>
        <begin position="132"/>
        <end position="156"/>
    </location>
</feature>
<protein>
    <recommendedName>
        <fullName evidence="9">Sulfate transport system permease protein CysT</fullName>
    </recommendedName>
</protein>
<dbReference type="Gene3D" id="1.10.3720.10">
    <property type="entry name" value="MetI-like"/>
    <property type="match status" value="1"/>
</dbReference>
<dbReference type="CDD" id="cd06261">
    <property type="entry name" value="TM_PBP2"/>
    <property type="match status" value="1"/>
</dbReference>
<evidence type="ECO:0000256" key="1">
    <source>
        <dbReference type="ARBA" id="ARBA00004651"/>
    </source>
</evidence>
<feature type="transmembrane region" description="Helical" evidence="9">
    <location>
        <begin position="57"/>
        <end position="86"/>
    </location>
</feature>
<accession>A0ABX1TPA4</accession>
<keyword evidence="3 9" id="KW-0813">Transport</keyword>
<comment type="caution">
    <text evidence="11">The sequence shown here is derived from an EMBL/GenBank/DDBJ whole genome shotgun (WGS) entry which is preliminary data.</text>
</comment>
<name>A0ABX1TPA4_9GAMM</name>
<comment type="subunit">
    <text evidence="2">The complex is composed of two ATP-binding proteins (CysA), two transmembrane proteins (CysT and CysW) and a solute-binding protein (CysP).</text>
</comment>
<keyword evidence="4 9" id="KW-0812">Transmembrane</keyword>
<feature type="transmembrane region" description="Helical" evidence="9">
    <location>
        <begin position="12"/>
        <end position="37"/>
    </location>
</feature>
<dbReference type="NCBIfam" id="TIGR00969">
    <property type="entry name" value="3a0106s02"/>
    <property type="match status" value="1"/>
</dbReference>
<dbReference type="InterPro" id="IPR005667">
    <property type="entry name" value="Sulph_transpt2"/>
</dbReference>
<evidence type="ECO:0000256" key="2">
    <source>
        <dbReference type="ARBA" id="ARBA00011779"/>
    </source>
</evidence>
<proteinExistence type="inferred from homology"/>
<feature type="transmembrane region" description="Helical" evidence="9">
    <location>
        <begin position="242"/>
        <end position="263"/>
    </location>
</feature>
<dbReference type="NCBIfam" id="TIGR02139">
    <property type="entry name" value="permease_CysT"/>
    <property type="match status" value="1"/>
</dbReference>